<dbReference type="AlphaFoldDB" id="M1D3X5"/>
<name>M1D3X5_SOLTU</name>
<evidence type="ECO:0000313" key="1">
    <source>
        <dbReference type="EnsemblPlants" id="PGSC0003DMT400080752"/>
    </source>
</evidence>
<proteinExistence type="predicted"/>
<reference evidence="2" key="1">
    <citation type="journal article" date="2011" name="Nature">
        <title>Genome sequence and analysis of the tuber crop potato.</title>
        <authorList>
            <consortium name="The Potato Genome Sequencing Consortium"/>
        </authorList>
    </citation>
    <scope>NUCLEOTIDE SEQUENCE [LARGE SCALE GENOMIC DNA]</scope>
    <source>
        <strain evidence="2">cv. DM1-3 516 R44</strain>
    </source>
</reference>
<keyword evidence="2" id="KW-1185">Reference proteome</keyword>
<dbReference type="EnsemblPlants" id="PGSC0003DMT400080752">
    <property type="protein sequence ID" value="PGSC0003DMT400080752"/>
    <property type="gene ID" value="PGSC0003DMG400031450"/>
</dbReference>
<dbReference type="HOGENOM" id="CLU_1974426_0_0_1"/>
<sequence>MLHKMAHYHDYGVLMQQQVANMTQSQQQLQHEALMLQQMAIVPLQHQTAAMTQHNEGEIQEQEAQNQEEIANVPQLQLQLKIHVCVGSKCNQVIHQIKMLLSVQFPKEQFLHQWKNIGYGSYLRDKN</sequence>
<dbReference type="STRING" id="4113.M1D3X5"/>
<protein>
    <submittedName>
        <fullName evidence="1">Uncharacterized protein</fullName>
    </submittedName>
</protein>
<dbReference type="Gramene" id="PGSC0003DMT400080752">
    <property type="protein sequence ID" value="PGSC0003DMT400080752"/>
    <property type="gene ID" value="PGSC0003DMG400031450"/>
</dbReference>
<organism evidence="1 2">
    <name type="scientific">Solanum tuberosum</name>
    <name type="common">Potato</name>
    <dbReference type="NCBI Taxonomy" id="4113"/>
    <lineage>
        <taxon>Eukaryota</taxon>
        <taxon>Viridiplantae</taxon>
        <taxon>Streptophyta</taxon>
        <taxon>Embryophyta</taxon>
        <taxon>Tracheophyta</taxon>
        <taxon>Spermatophyta</taxon>
        <taxon>Magnoliopsida</taxon>
        <taxon>eudicotyledons</taxon>
        <taxon>Gunneridae</taxon>
        <taxon>Pentapetalae</taxon>
        <taxon>asterids</taxon>
        <taxon>lamiids</taxon>
        <taxon>Solanales</taxon>
        <taxon>Solanaceae</taxon>
        <taxon>Solanoideae</taxon>
        <taxon>Solaneae</taxon>
        <taxon>Solanum</taxon>
    </lineage>
</organism>
<dbReference type="PaxDb" id="4113-PGSC0003DMT400080752"/>
<evidence type="ECO:0000313" key="2">
    <source>
        <dbReference type="Proteomes" id="UP000011115"/>
    </source>
</evidence>
<dbReference type="Proteomes" id="UP000011115">
    <property type="component" value="Unassembled WGS sequence"/>
</dbReference>
<accession>M1D3X5</accession>
<dbReference type="InParanoid" id="M1D3X5"/>
<reference evidence="1" key="2">
    <citation type="submission" date="2015-06" db="UniProtKB">
        <authorList>
            <consortium name="EnsemblPlants"/>
        </authorList>
    </citation>
    <scope>IDENTIFICATION</scope>
    <source>
        <strain evidence="1">DM1-3 516 R44</strain>
    </source>
</reference>